<keyword evidence="1" id="KW-1133">Transmembrane helix</keyword>
<protein>
    <recommendedName>
        <fullName evidence="4">Glycosyltransferase RgtA/B/C/D-like domain-containing protein</fullName>
    </recommendedName>
</protein>
<feature type="transmembrane region" description="Helical" evidence="1">
    <location>
        <begin position="411"/>
        <end position="429"/>
    </location>
</feature>
<feature type="transmembrane region" description="Helical" evidence="1">
    <location>
        <begin position="335"/>
        <end position="357"/>
    </location>
</feature>
<keyword evidence="3" id="KW-1185">Reference proteome</keyword>
<dbReference type="Proteomes" id="UP000628854">
    <property type="component" value="Unassembled WGS sequence"/>
</dbReference>
<name>A0ABQ1JX94_9PROT</name>
<feature type="transmembrane region" description="Helical" evidence="1">
    <location>
        <begin position="205"/>
        <end position="230"/>
    </location>
</feature>
<keyword evidence="1" id="KW-0472">Membrane</keyword>
<feature type="transmembrane region" description="Helical" evidence="1">
    <location>
        <begin position="387"/>
        <end position="405"/>
    </location>
</feature>
<sequence length="492" mass="54443">MLSALRSRYDKTFDASIGRLWIARLWDRFDRDALSTRPMLVRTDVLIALCFAVVGSAVSVWAFSQTNRVPELHTMFNLWIHADSARVAENIVTTGGDHGRTSVHPLFSILTYPFGALLTALGLAPLTAAKTLVVIVMGATTAMFSLTTRLVGLPRFVSAAFTLLFTATASFLYWSGVVETFPFSCFAVVTSLFMMLRVNTPHWGWWVLVNVLTIGVLITNWVIALVAMAVRLKLKPFIAIAVSSFALVIVLAVIQNLCFEKAALFFNPHTLTREAAYFQTNMAAEGTYEQGWQPAANLRSMYVTTVVAMPVEVQQQTHMRLATTNQNTAFREGEIIPVIAVISWVVLFGMGVWGAILRSSLRLPVIGAALMLTAQTILHLIYGEVTFLYSLSFMPLIILFASMSWFAPYRYVGLGLVVLVIAFGGLNNVRRLQETVSIGDCLSDIDFVRQGQTWDLIRDAKPPETSDYQTLDFDTENLCQPGSTPDEVGVQP</sequence>
<gene>
    <name evidence="2" type="ORF">GCM10011503_32310</name>
</gene>
<feature type="transmembrane region" description="Helical" evidence="1">
    <location>
        <begin position="156"/>
        <end position="174"/>
    </location>
</feature>
<reference evidence="3" key="1">
    <citation type="journal article" date="2019" name="Int. J. Syst. Evol. Microbiol.">
        <title>The Global Catalogue of Microorganisms (GCM) 10K type strain sequencing project: providing services to taxonomists for standard genome sequencing and annotation.</title>
        <authorList>
            <consortium name="The Broad Institute Genomics Platform"/>
            <consortium name="The Broad Institute Genome Sequencing Center for Infectious Disease"/>
            <person name="Wu L."/>
            <person name="Ma J."/>
        </authorList>
    </citation>
    <scope>NUCLEOTIDE SEQUENCE [LARGE SCALE GENOMIC DNA]</scope>
    <source>
        <strain evidence="3">CGMCC 1.15928</strain>
    </source>
</reference>
<proteinExistence type="predicted"/>
<evidence type="ECO:0008006" key="4">
    <source>
        <dbReference type="Google" id="ProtNLM"/>
    </source>
</evidence>
<comment type="caution">
    <text evidence="2">The sequence shown here is derived from an EMBL/GenBank/DDBJ whole genome shotgun (WGS) entry which is preliminary data.</text>
</comment>
<evidence type="ECO:0000256" key="1">
    <source>
        <dbReference type="SAM" id="Phobius"/>
    </source>
</evidence>
<dbReference type="RefSeq" id="WP_084394808.1">
    <property type="nucleotide sequence ID" value="NZ_BMKF01000003.1"/>
</dbReference>
<feature type="transmembrane region" description="Helical" evidence="1">
    <location>
        <begin position="114"/>
        <end position="144"/>
    </location>
</feature>
<evidence type="ECO:0000313" key="2">
    <source>
        <dbReference type="EMBL" id="GGB81068.1"/>
    </source>
</evidence>
<accession>A0ABQ1JX94</accession>
<keyword evidence="1" id="KW-0812">Transmembrane</keyword>
<dbReference type="EMBL" id="BMKF01000003">
    <property type="protein sequence ID" value="GGB81068.1"/>
    <property type="molecule type" value="Genomic_DNA"/>
</dbReference>
<feature type="transmembrane region" description="Helical" evidence="1">
    <location>
        <begin position="45"/>
        <end position="64"/>
    </location>
</feature>
<organism evidence="2 3">
    <name type="scientific">Henriciella pelagia</name>
    <dbReference type="NCBI Taxonomy" id="1977912"/>
    <lineage>
        <taxon>Bacteria</taxon>
        <taxon>Pseudomonadati</taxon>
        <taxon>Pseudomonadota</taxon>
        <taxon>Alphaproteobacteria</taxon>
        <taxon>Hyphomonadales</taxon>
        <taxon>Hyphomonadaceae</taxon>
        <taxon>Henriciella</taxon>
    </lineage>
</organism>
<feature type="transmembrane region" description="Helical" evidence="1">
    <location>
        <begin position="236"/>
        <end position="254"/>
    </location>
</feature>
<evidence type="ECO:0000313" key="3">
    <source>
        <dbReference type="Proteomes" id="UP000628854"/>
    </source>
</evidence>